<dbReference type="EMBL" id="CACTIH010009714">
    <property type="protein sequence ID" value="CAA3032833.1"/>
    <property type="molecule type" value="Genomic_DNA"/>
</dbReference>
<protein>
    <submittedName>
        <fullName evidence="1">Uncharacterized protein</fullName>
    </submittedName>
</protein>
<dbReference type="Proteomes" id="UP000594638">
    <property type="component" value="Unassembled WGS sequence"/>
</dbReference>
<evidence type="ECO:0000313" key="1">
    <source>
        <dbReference type="EMBL" id="CAA3032833.1"/>
    </source>
</evidence>
<reference evidence="1 2" key="1">
    <citation type="submission" date="2019-12" db="EMBL/GenBank/DDBJ databases">
        <authorList>
            <person name="Alioto T."/>
            <person name="Alioto T."/>
            <person name="Gomez Garrido J."/>
        </authorList>
    </citation>
    <scope>NUCLEOTIDE SEQUENCE [LARGE SCALE GENOMIC DNA]</scope>
</reference>
<dbReference type="Gramene" id="OE9A110073T1">
    <property type="protein sequence ID" value="OE9A110073C1"/>
    <property type="gene ID" value="OE9A110073"/>
</dbReference>
<dbReference type="AlphaFoldDB" id="A0A8S0VND4"/>
<comment type="caution">
    <text evidence="1">The sequence shown here is derived from an EMBL/GenBank/DDBJ whole genome shotgun (WGS) entry which is preliminary data.</text>
</comment>
<name>A0A8S0VND4_OLEEU</name>
<accession>A0A8S0VND4</accession>
<evidence type="ECO:0000313" key="2">
    <source>
        <dbReference type="Proteomes" id="UP000594638"/>
    </source>
</evidence>
<gene>
    <name evidence="1" type="ORF">OLEA9_A110073</name>
</gene>
<proteinExistence type="predicted"/>
<organism evidence="1 2">
    <name type="scientific">Olea europaea subsp. europaea</name>
    <dbReference type="NCBI Taxonomy" id="158383"/>
    <lineage>
        <taxon>Eukaryota</taxon>
        <taxon>Viridiplantae</taxon>
        <taxon>Streptophyta</taxon>
        <taxon>Embryophyta</taxon>
        <taxon>Tracheophyta</taxon>
        <taxon>Spermatophyta</taxon>
        <taxon>Magnoliopsida</taxon>
        <taxon>eudicotyledons</taxon>
        <taxon>Gunneridae</taxon>
        <taxon>Pentapetalae</taxon>
        <taxon>asterids</taxon>
        <taxon>lamiids</taxon>
        <taxon>Lamiales</taxon>
        <taxon>Oleaceae</taxon>
        <taxon>Oleeae</taxon>
        <taxon>Olea</taxon>
    </lineage>
</organism>
<feature type="non-terminal residue" evidence="1">
    <location>
        <position position="1"/>
    </location>
</feature>
<keyword evidence="2" id="KW-1185">Reference proteome</keyword>
<sequence>NRILGATLNVSKYVTTAANAPKGPVIQAKLRQPGGRRKVIPMAEVHYKDSWKGGGLCGKSLTLSGCTPCITSQSSATEAGVKRAPKWPCRERATGSLLSGVMIFW</sequence>